<proteinExistence type="predicted"/>
<accession>A0A1G2PPH2</accession>
<feature type="chain" id="PRO_5009583917" evidence="1">
    <location>
        <begin position="27"/>
        <end position="329"/>
    </location>
</feature>
<evidence type="ECO:0000313" key="3">
    <source>
        <dbReference type="Proteomes" id="UP000178646"/>
    </source>
</evidence>
<keyword evidence="1" id="KW-0732">Signal</keyword>
<comment type="caution">
    <text evidence="2">The sequence shown here is derived from an EMBL/GenBank/DDBJ whole genome shotgun (WGS) entry which is preliminary data.</text>
</comment>
<dbReference type="AlphaFoldDB" id="A0A1G2PPH2"/>
<gene>
    <name evidence="2" type="ORF">A2W59_02445</name>
</gene>
<evidence type="ECO:0000313" key="2">
    <source>
        <dbReference type="EMBL" id="OHA50226.1"/>
    </source>
</evidence>
<dbReference type="Proteomes" id="UP000178646">
    <property type="component" value="Unassembled WGS sequence"/>
</dbReference>
<protein>
    <submittedName>
        <fullName evidence="2">Uncharacterized protein</fullName>
    </submittedName>
</protein>
<feature type="signal peptide" evidence="1">
    <location>
        <begin position="1"/>
        <end position="26"/>
    </location>
</feature>
<evidence type="ECO:0000256" key="1">
    <source>
        <dbReference type="SAM" id="SignalP"/>
    </source>
</evidence>
<organism evidence="2 3">
    <name type="scientific">Candidatus Terrybacteria bacterium RIFCSPHIGHO2_02_41_19</name>
    <dbReference type="NCBI Taxonomy" id="1802364"/>
    <lineage>
        <taxon>Bacteria</taxon>
        <taxon>Candidatus Terryibacteriota</taxon>
    </lineage>
</organism>
<name>A0A1G2PPH2_9BACT</name>
<sequence>MKKGFTFLISLLAISAVFIFSNNGLAQEINDYGSDFSIELVPDNPRPDQAVSAKIVSYQFDVNRSNVVWILDGKIITQGQGKKTADFVLPPLSKESVLTVNIITNKGAETSKTKKFSGSDIDFLWEAETSVPAGYKGKALAGLKAYVKITVLPSLYSASGAISRSNLVYDWTFNYKNLPDDSGMNRNTLLTRLNDTGDYVIGVKVSTKDKMVSAQKYLHLSAEGVSPKLVFYADDPLEGPFYTKSIGNKITLKTKDINIRAEPYFFNKEDGKTAYSWSMNGKVIKSGKKPNTISLVSEENSGQAEISFEMGKETENNLQSAKGRINIAF</sequence>
<dbReference type="EMBL" id="MHSU01000021">
    <property type="protein sequence ID" value="OHA50226.1"/>
    <property type="molecule type" value="Genomic_DNA"/>
</dbReference>
<reference evidence="2 3" key="1">
    <citation type="journal article" date="2016" name="Nat. Commun.">
        <title>Thousands of microbial genomes shed light on interconnected biogeochemical processes in an aquifer system.</title>
        <authorList>
            <person name="Anantharaman K."/>
            <person name="Brown C.T."/>
            <person name="Hug L.A."/>
            <person name="Sharon I."/>
            <person name="Castelle C.J."/>
            <person name="Probst A.J."/>
            <person name="Thomas B.C."/>
            <person name="Singh A."/>
            <person name="Wilkins M.J."/>
            <person name="Karaoz U."/>
            <person name="Brodie E.L."/>
            <person name="Williams K.H."/>
            <person name="Hubbard S.S."/>
            <person name="Banfield J.F."/>
        </authorList>
    </citation>
    <scope>NUCLEOTIDE SEQUENCE [LARGE SCALE GENOMIC DNA]</scope>
</reference>